<comment type="caution">
    <text evidence="2">The sequence shown here is derived from an EMBL/GenBank/DDBJ whole genome shotgun (WGS) entry which is preliminary data.</text>
</comment>
<accession>A0AA92X7V3</accession>
<dbReference type="RefSeq" id="WP_119803831.1">
    <property type="nucleotide sequence ID" value="NZ_QYYG01000001.1"/>
</dbReference>
<dbReference type="SUPFAM" id="SSF160719">
    <property type="entry name" value="gpW/gp25-like"/>
    <property type="match status" value="1"/>
</dbReference>
<feature type="domain" description="IraD/Gp25-like" evidence="1">
    <location>
        <begin position="31"/>
        <end position="117"/>
    </location>
</feature>
<protein>
    <submittedName>
        <fullName evidence="2">Phage baseplate protein</fullName>
    </submittedName>
</protein>
<organism evidence="2 3">
    <name type="scientific">Serratia inhibens</name>
    <dbReference type="NCBI Taxonomy" id="2338073"/>
    <lineage>
        <taxon>Bacteria</taxon>
        <taxon>Pseudomonadati</taxon>
        <taxon>Pseudomonadota</taxon>
        <taxon>Gammaproteobacteria</taxon>
        <taxon>Enterobacterales</taxon>
        <taxon>Yersiniaceae</taxon>
        <taxon>Serratia</taxon>
    </lineage>
</organism>
<evidence type="ECO:0000313" key="2">
    <source>
        <dbReference type="EMBL" id="RJF58561.1"/>
    </source>
</evidence>
<proteinExistence type="predicted"/>
<dbReference type="Pfam" id="PF04965">
    <property type="entry name" value="GPW_gp25"/>
    <property type="match status" value="1"/>
</dbReference>
<reference evidence="2 3" key="1">
    <citation type="submission" date="2018-09" db="EMBL/GenBank/DDBJ databases">
        <title>Draft genome of a novel serratia sp. strain with antifungal activity.</title>
        <authorList>
            <person name="Dichmann S.I."/>
            <person name="Park B.P."/>
            <person name="Pathiraja D."/>
            <person name="Choi I.-G."/>
            <person name="Stougaard P."/>
            <person name="Hennessy R.C."/>
        </authorList>
    </citation>
    <scope>NUCLEOTIDE SEQUENCE [LARGE SCALE GENOMIC DNA]</scope>
    <source>
        <strain evidence="2 3">S40</strain>
    </source>
</reference>
<dbReference type="Proteomes" id="UP000284338">
    <property type="component" value="Unassembled WGS sequence"/>
</dbReference>
<evidence type="ECO:0000313" key="3">
    <source>
        <dbReference type="Proteomes" id="UP000284338"/>
    </source>
</evidence>
<dbReference type="InterPro" id="IPR007048">
    <property type="entry name" value="IraD/Gp25-like"/>
</dbReference>
<evidence type="ECO:0000259" key="1">
    <source>
        <dbReference type="Pfam" id="PF04965"/>
    </source>
</evidence>
<dbReference type="EMBL" id="QYYG01000001">
    <property type="protein sequence ID" value="RJF58561.1"/>
    <property type="molecule type" value="Genomic_DNA"/>
</dbReference>
<gene>
    <name evidence="2" type="ORF">D4100_07380</name>
</gene>
<dbReference type="AlphaFoldDB" id="A0AA92X7V3"/>
<name>A0AA92X7V3_9GAMM</name>
<sequence length="140" mass="15563">MNDDILVNTLGRCWAFPPKFSPETGVKMAGGTDAVLQSLQVLFMTEPGERIMRESWGGGMNDFLFENISDELLARIQSRVEESILRYEPRVVLKAVTIQPASDEASRLRVQISVSLSGSDITETLEGTFNLNEGQTLRLL</sequence>
<keyword evidence="3" id="KW-1185">Reference proteome</keyword>
<dbReference type="Gene3D" id="3.10.450.40">
    <property type="match status" value="1"/>
</dbReference>